<dbReference type="EMBL" id="FOYT01000001">
    <property type="protein sequence ID" value="SFR41296.1"/>
    <property type="molecule type" value="Genomic_DNA"/>
</dbReference>
<protein>
    <submittedName>
        <fullName evidence="1">Uncharacterized protein</fullName>
    </submittedName>
</protein>
<evidence type="ECO:0000313" key="1">
    <source>
        <dbReference type="EMBL" id="SFR41296.1"/>
    </source>
</evidence>
<name>A0A1I6GGI0_9EURY</name>
<proteinExistence type="predicted"/>
<dbReference type="AlphaFoldDB" id="A0A1I6GGI0"/>
<sequence length="67" mass="7216">MVGTEAIGRLLRLAGVGPREQAETRGEPEFPYVCRGCGTAYDVQYHVCPECGGFSVERRVDDGLSPG</sequence>
<evidence type="ECO:0000313" key="2">
    <source>
        <dbReference type="Proteomes" id="UP000198531"/>
    </source>
</evidence>
<dbReference type="STRING" id="553469.SAMN04487947_1121"/>
<dbReference type="Proteomes" id="UP000198531">
    <property type="component" value="Unassembled WGS sequence"/>
</dbReference>
<reference evidence="2" key="1">
    <citation type="submission" date="2016-10" db="EMBL/GenBank/DDBJ databases">
        <authorList>
            <person name="Varghese N."/>
            <person name="Submissions S."/>
        </authorList>
    </citation>
    <scope>NUCLEOTIDE SEQUENCE [LARGE SCALE GENOMIC DNA]</scope>
    <source>
        <strain evidence="2">CGMCC 1.7736</strain>
    </source>
</reference>
<accession>A0A1I6GGI0</accession>
<dbReference type="RefSeq" id="WP_089805356.1">
    <property type="nucleotide sequence ID" value="NZ_FOYT01000001.1"/>
</dbReference>
<organism evidence="1 2">
    <name type="scientific">Halogeometricum rufum</name>
    <dbReference type="NCBI Taxonomy" id="553469"/>
    <lineage>
        <taxon>Archaea</taxon>
        <taxon>Methanobacteriati</taxon>
        <taxon>Methanobacteriota</taxon>
        <taxon>Stenosarchaea group</taxon>
        <taxon>Halobacteria</taxon>
        <taxon>Halobacteriales</taxon>
        <taxon>Haloferacaceae</taxon>
        <taxon>Halogeometricum</taxon>
    </lineage>
</organism>
<dbReference type="OrthoDB" id="295069at2157"/>
<keyword evidence="2" id="KW-1185">Reference proteome</keyword>
<gene>
    <name evidence="1" type="ORF">SAMN04487947_1121</name>
</gene>